<evidence type="ECO:0000313" key="2">
    <source>
        <dbReference type="Proteomes" id="UP001497416"/>
    </source>
</evidence>
<organism evidence="1 2">
    <name type="scientific">Tenacibaculum platacis</name>
    <dbReference type="NCBI Taxonomy" id="3137852"/>
    <lineage>
        <taxon>Bacteria</taxon>
        <taxon>Pseudomonadati</taxon>
        <taxon>Bacteroidota</taxon>
        <taxon>Flavobacteriia</taxon>
        <taxon>Flavobacteriales</taxon>
        <taxon>Flavobacteriaceae</taxon>
        <taxon>Tenacibaculum</taxon>
    </lineage>
</organism>
<reference evidence="1 2" key="1">
    <citation type="submission" date="2024-05" db="EMBL/GenBank/DDBJ databases">
        <authorList>
            <person name="Duchaud E."/>
        </authorList>
    </citation>
    <scope>NUCLEOTIDE SEQUENCE [LARGE SCALE GENOMIC DNA]</scope>
    <source>
        <strain evidence="1">Ena-SAMPLE-TAB-13-05-2024-13:56:06:370-140302</strain>
    </source>
</reference>
<accession>A0ABM9P5M4</accession>
<sequence>MSWDIVLFYSKQKIESVAELDDNQLEPTDFTGILENSFDRIKKNNNHTEIVGTDFTIDFYTHSEPVSNTMLNLHGENGLYALIELAKKNSWQIYDSGIGEMIDLENPEKNGFDNHRKYVEQILKKNKNSV</sequence>
<comment type="caution">
    <text evidence="1">The sequence shown here is derived from an EMBL/GenBank/DDBJ whole genome shotgun (WGS) entry which is preliminary data.</text>
</comment>
<proteinExistence type="predicted"/>
<evidence type="ECO:0000313" key="1">
    <source>
        <dbReference type="EMBL" id="CAL2093055.1"/>
    </source>
</evidence>
<dbReference type="Proteomes" id="UP001497416">
    <property type="component" value="Unassembled WGS sequence"/>
</dbReference>
<keyword evidence="2" id="KW-1185">Reference proteome</keyword>
<name>A0ABM9P5M4_9FLAO</name>
<gene>
    <name evidence="1" type="ORF">T190607A01A_50127</name>
</gene>
<protein>
    <submittedName>
        <fullName evidence="1">Uncharacterized protein</fullName>
    </submittedName>
</protein>
<dbReference type="RefSeq" id="WP_348713520.1">
    <property type="nucleotide sequence ID" value="NZ_CAXIXY010000007.1"/>
</dbReference>
<dbReference type="EMBL" id="CAXIXY010000007">
    <property type="protein sequence ID" value="CAL2093055.1"/>
    <property type="molecule type" value="Genomic_DNA"/>
</dbReference>